<keyword evidence="6 13" id="KW-0812">Transmembrane</keyword>
<keyword evidence="16" id="KW-1185">Reference proteome</keyword>
<evidence type="ECO:0000256" key="7">
    <source>
        <dbReference type="ARBA" id="ARBA00022741"/>
    </source>
</evidence>
<gene>
    <name evidence="15" type="ORF">HH215_08980</name>
</gene>
<protein>
    <submittedName>
        <fullName evidence="15">ATP-binding cassette domain-containing protein</fullName>
    </submittedName>
</protein>
<evidence type="ECO:0000256" key="5">
    <source>
        <dbReference type="ARBA" id="ARBA00022475"/>
    </source>
</evidence>
<keyword evidence="8 15" id="KW-0067">ATP-binding</keyword>
<evidence type="ECO:0000256" key="2">
    <source>
        <dbReference type="ARBA" id="ARBA00004202"/>
    </source>
</evidence>
<evidence type="ECO:0000256" key="10">
    <source>
        <dbReference type="ARBA" id="ARBA00022989"/>
    </source>
</evidence>
<evidence type="ECO:0000256" key="8">
    <source>
        <dbReference type="ARBA" id="ARBA00022840"/>
    </source>
</evidence>
<dbReference type="PANTHER" id="PTHR43553">
    <property type="entry name" value="HEAVY METAL TRANSPORTER"/>
    <property type="match status" value="1"/>
</dbReference>
<dbReference type="InterPro" id="IPR027417">
    <property type="entry name" value="P-loop_NTPase"/>
</dbReference>
<keyword evidence="10 13" id="KW-1133">Transmembrane helix</keyword>
<dbReference type="InterPro" id="IPR017871">
    <property type="entry name" value="ABC_transporter-like_CS"/>
</dbReference>
<dbReference type="Proteomes" id="UP000502248">
    <property type="component" value="Chromosome"/>
</dbReference>
<evidence type="ECO:0000256" key="4">
    <source>
        <dbReference type="ARBA" id="ARBA00022448"/>
    </source>
</evidence>
<comment type="similarity">
    <text evidence="3">Belongs to the ABC transporter superfamily.</text>
</comment>
<dbReference type="SMART" id="SM00382">
    <property type="entry name" value="AAA"/>
    <property type="match status" value="1"/>
</dbReference>
<evidence type="ECO:0000256" key="9">
    <source>
        <dbReference type="ARBA" id="ARBA00022967"/>
    </source>
</evidence>
<reference evidence="15 16" key="1">
    <citation type="submission" date="2020-04" db="EMBL/GenBank/DDBJ databases">
        <title>Genome sequencing of novel species.</title>
        <authorList>
            <person name="Heo J."/>
            <person name="Kim S.-J."/>
            <person name="Kim J.-S."/>
            <person name="Hong S.-B."/>
            <person name="Kwon S.-W."/>
        </authorList>
    </citation>
    <scope>NUCLEOTIDE SEQUENCE [LARGE SCALE GENOMIC DNA]</scope>
    <source>
        <strain evidence="15 16">MFER-1</strain>
    </source>
</reference>
<evidence type="ECO:0000259" key="14">
    <source>
        <dbReference type="PROSITE" id="PS50893"/>
    </source>
</evidence>
<feature type="transmembrane region" description="Helical" evidence="13">
    <location>
        <begin position="383"/>
        <end position="402"/>
    </location>
</feature>
<dbReference type="Gene3D" id="3.40.50.300">
    <property type="entry name" value="P-loop containing nucleotide triphosphate hydrolases"/>
    <property type="match status" value="1"/>
</dbReference>
<organism evidence="15 16">
    <name type="scientific">Cohnella herbarum</name>
    <dbReference type="NCBI Taxonomy" id="2728023"/>
    <lineage>
        <taxon>Bacteria</taxon>
        <taxon>Bacillati</taxon>
        <taxon>Bacillota</taxon>
        <taxon>Bacilli</taxon>
        <taxon>Bacillales</taxon>
        <taxon>Paenibacillaceae</taxon>
        <taxon>Cohnella</taxon>
    </lineage>
</organism>
<proteinExistence type="inferred from homology"/>
<dbReference type="SUPFAM" id="SSF52540">
    <property type="entry name" value="P-loop containing nucleoside triphosphate hydrolases"/>
    <property type="match status" value="1"/>
</dbReference>
<dbReference type="CDD" id="cd03225">
    <property type="entry name" value="ABC_cobalt_CbiO_domain1"/>
    <property type="match status" value="1"/>
</dbReference>
<keyword evidence="11 13" id="KW-0472">Membrane</keyword>
<keyword evidence="5" id="KW-1003">Cell membrane</keyword>
<accession>A0A7Z2VHH0</accession>
<feature type="region of interest" description="Disordered" evidence="12">
    <location>
        <begin position="1"/>
        <end position="26"/>
    </location>
</feature>
<comment type="subcellular location">
    <subcellularLocation>
        <location evidence="2">Cell membrane</location>
        <topology evidence="2">Peripheral membrane protein</topology>
    </subcellularLocation>
    <subcellularLocation>
        <location evidence="1">Membrane</location>
        <topology evidence="1">Multi-pass membrane protein</topology>
    </subcellularLocation>
</comment>
<sequence>MESGKRQNERQTQRDKPSSHPLRIDGLPWRLGEETEEAYRTAGLTLEPGTITLLMGPNGAGKSTLLEKLAGIRPPEEIRATYGNDALWKQKRSGGIKLNERALLHYSYACQSPEEGLFARSVSEEIDYSLRPYRVTEEERERRKAAALESVDWDSEWLERDPYRMSGGERRRAALAAVFATPAAWLLLDEPTAGLDGAGHETVARELRALTSAGKGILLVSHDSDWALPLADQVLLLSAEGTVRLCGADQLIQHPEWLEETGMKVPGWLRMVQLVGRSGVPTTRLWNPKAAAAAWHPAEGSEGDREAKLGTIPKAEKRRHSGNGRVKYRLSGFDPRSVWLAYILVSVGLFQSKDWFGALLGAVVVTALLTAGRVSLRRWRGLIVNYSLFSVITSAIFAWGASSESFIEWGAFSDTIFTFARTMLIMLLGLTIPLVMSPLSLRRSLEQMTSINGKTPAWAQRGILTVALIMRFVPVLLELWERFMKIFRARGKSISRNPVAMGRRLRDVSIPFLLALFRLGDEVALALESRGVGGRTTPTRALRLKWRLRDYGLAAGALALAIGLWGFSNR</sequence>
<keyword evidence="9" id="KW-1278">Translocase</keyword>
<evidence type="ECO:0000313" key="16">
    <source>
        <dbReference type="Proteomes" id="UP000502248"/>
    </source>
</evidence>
<dbReference type="InterPro" id="IPR003593">
    <property type="entry name" value="AAA+_ATPase"/>
</dbReference>
<evidence type="ECO:0000256" key="11">
    <source>
        <dbReference type="ARBA" id="ARBA00023136"/>
    </source>
</evidence>
<dbReference type="GO" id="GO:0042626">
    <property type="term" value="F:ATPase-coupled transmembrane transporter activity"/>
    <property type="evidence" value="ECO:0007669"/>
    <property type="project" value="TreeGrafter"/>
</dbReference>
<feature type="transmembrane region" description="Helical" evidence="13">
    <location>
        <begin position="422"/>
        <end position="441"/>
    </location>
</feature>
<evidence type="ECO:0000256" key="12">
    <source>
        <dbReference type="SAM" id="MobiDB-lite"/>
    </source>
</evidence>
<dbReference type="GO" id="GO:0016887">
    <property type="term" value="F:ATP hydrolysis activity"/>
    <property type="evidence" value="ECO:0007669"/>
    <property type="project" value="InterPro"/>
</dbReference>
<dbReference type="InterPro" id="IPR015856">
    <property type="entry name" value="ABC_transpr_CbiO/EcfA_su"/>
</dbReference>
<dbReference type="PANTHER" id="PTHR43553:SF24">
    <property type="entry name" value="ENERGY-COUPLING FACTOR TRANSPORTER ATP-BINDING PROTEIN ECFA1"/>
    <property type="match status" value="1"/>
</dbReference>
<name>A0A7Z2VHH0_9BACL</name>
<evidence type="ECO:0000313" key="15">
    <source>
        <dbReference type="EMBL" id="QJD83291.1"/>
    </source>
</evidence>
<feature type="domain" description="ABC transporter" evidence="14">
    <location>
        <begin position="22"/>
        <end position="264"/>
    </location>
</feature>
<dbReference type="InterPro" id="IPR050095">
    <property type="entry name" value="ECF_ABC_transporter_ATP-bd"/>
</dbReference>
<dbReference type="Pfam" id="PF00005">
    <property type="entry name" value="ABC_tran"/>
    <property type="match status" value="1"/>
</dbReference>
<dbReference type="PROSITE" id="PS50893">
    <property type="entry name" value="ABC_TRANSPORTER_2"/>
    <property type="match status" value="1"/>
</dbReference>
<keyword evidence="7" id="KW-0547">Nucleotide-binding</keyword>
<dbReference type="RefSeq" id="WP_169279588.1">
    <property type="nucleotide sequence ID" value="NZ_CP051680.1"/>
</dbReference>
<dbReference type="GO" id="GO:0005524">
    <property type="term" value="F:ATP binding"/>
    <property type="evidence" value="ECO:0007669"/>
    <property type="project" value="UniProtKB-KW"/>
</dbReference>
<feature type="compositionally biased region" description="Basic and acidic residues" evidence="12">
    <location>
        <begin position="1"/>
        <end position="18"/>
    </location>
</feature>
<dbReference type="KEGG" id="cheb:HH215_08980"/>
<feature type="transmembrane region" description="Helical" evidence="13">
    <location>
        <begin position="548"/>
        <end position="567"/>
    </location>
</feature>
<dbReference type="Pfam" id="PF02361">
    <property type="entry name" value="CbiQ"/>
    <property type="match status" value="1"/>
</dbReference>
<evidence type="ECO:0000256" key="1">
    <source>
        <dbReference type="ARBA" id="ARBA00004141"/>
    </source>
</evidence>
<dbReference type="GO" id="GO:0043190">
    <property type="term" value="C:ATP-binding cassette (ABC) transporter complex"/>
    <property type="evidence" value="ECO:0007669"/>
    <property type="project" value="TreeGrafter"/>
</dbReference>
<dbReference type="InterPro" id="IPR003339">
    <property type="entry name" value="ABC/ECF_trnsptr_transmembrane"/>
</dbReference>
<feature type="transmembrane region" description="Helical" evidence="13">
    <location>
        <begin position="356"/>
        <end position="376"/>
    </location>
</feature>
<evidence type="ECO:0000256" key="13">
    <source>
        <dbReference type="SAM" id="Phobius"/>
    </source>
</evidence>
<dbReference type="CDD" id="cd16914">
    <property type="entry name" value="EcfT"/>
    <property type="match status" value="1"/>
</dbReference>
<evidence type="ECO:0000256" key="6">
    <source>
        <dbReference type="ARBA" id="ARBA00022692"/>
    </source>
</evidence>
<dbReference type="AlphaFoldDB" id="A0A7Z2VHH0"/>
<keyword evidence="4" id="KW-0813">Transport</keyword>
<evidence type="ECO:0000256" key="3">
    <source>
        <dbReference type="ARBA" id="ARBA00005417"/>
    </source>
</evidence>
<dbReference type="InterPro" id="IPR003439">
    <property type="entry name" value="ABC_transporter-like_ATP-bd"/>
</dbReference>
<dbReference type="EMBL" id="CP051680">
    <property type="protein sequence ID" value="QJD83291.1"/>
    <property type="molecule type" value="Genomic_DNA"/>
</dbReference>
<dbReference type="PROSITE" id="PS00211">
    <property type="entry name" value="ABC_TRANSPORTER_1"/>
    <property type="match status" value="1"/>
</dbReference>